<dbReference type="Proteomes" id="UP000217289">
    <property type="component" value="Chromosome"/>
</dbReference>
<reference evidence="1 2" key="1">
    <citation type="submission" date="2017-06" db="EMBL/GenBank/DDBJ databases">
        <authorList>
            <person name="Kim H.J."/>
            <person name="Triplett B.A."/>
        </authorList>
    </citation>
    <scope>NUCLEOTIDE SEQUENCE [LARGE SCALE GENOMIC DNA]</scope>
    <source>
        <strain evidence="1 2">DSM 14713</strain>
    </source>
</reference>
<evidence type="ECO:0000313" key="2">
    <source>
        <dbReference type="Proteomes" id="UP000217289"/>
    </source>
</evidence>
<organism evidence="1 2">
    <name type="scientific">Melittangium boletus DSM 14713</name>
    <dbReference type="NCBI Taxonomy" id="1294270"/>
    <lineage>
        <taxon>Bacteria</taxon>
        <taxon>Pseudomonadati</taxon>
        <taxon>Myxococcota</taxon>
        <taxon>Myxococcia</taxon>
        <taxon>Myxococcales</taxon>
        <taxon>Cystobacterineae</taxon>
        <taxon>Archangiaceae</taxon>
        <taxon>Melittangium</taxon>
    </lineage>
</organism>
<keyword evidence="2" id="KW-1185">Reference proteome</keyword>
<proteinExistence type="predicted"/>
<dbReference type="Pfam" id="PF04381">
    <property type="entry name" value="RdgC"/>
    <property type="match status" value="1"/>
</dbReference>
<dbReference type="AlphaFoldDB" id="A0A250IL26"/>
<dbReference type="InterPro" id="IPR007476">
    <property type="entry name" value="RdgC"/>
</dbReference>
<gene>
    <name evidence="1" type="ORF">MEBOL_005373</name>
</gene>
<dbReference type="EMBL" id="CP022163">
    <property type="protein sequence ID" value="ATB31901.1"/>
    <property type="molecule type" value="Genomic_DNA"/>
</dbReference>
<dbReference type="KEGG" id="mbd:MEBOL_005373"/>
<accession>A0A250IL26</accession>
<protein>
    <submittedName>
        <fullName evidence="1">Uncharacterized protein</fullName>
    </submittedName>
</protein>
<name>A0A250IL26_9BACT</name>
<evidence type="ECO:0000313" key="1">
    <source>
        <dbReference type="EMBL" id="ATB31901.1"/>
    </source>
</evidence>
<sequence length="226" mass="24988">MSKVPPLMPVLSGAVTFSRFRSEPTGDAPSDTKRWLSKGLKSGLFEPIDLKKTEDERAAGFVELENSDSTDFTTGSVLYGEYALFGYRVDTVKVPPALLKAELAKWQKEFEKREGRQPTRGEKSENRASLKHMLRQRAVPMTKVHDVSWNLKTNQVQLWAASRKTVDEILLAIEECFQVKLQPLVPASLAAQAGISDENLVPTPELIGMEISSSEIASSEVSHGDA</sequence>